<dbReference type="AlphaFoldDB" id="A0A1I0AYN9"/>
<evidence type="ECO:0000256" key="1">
    <source>
        <dbReference type="SAM" id="MobiDB-lite"/>
    </source>
</evidence>
<sequence>MLGDYAWTVEDDGIYEAIPMGIFKYPDGTGNKLRKGSVYSAGSVFDCGGERREFNKNVWLSQKMMGVLYDVGKSTINYHLHKLYEDGEIDENSVVRIFRTTADDGKEYDTLHYNLKAIIAVGYKVDSEKAVQFRKWANTIIEEYTIKGYAMDDERLKKGGSILTKEYFEQLLEHIREIRLSERKFYQKITDIYATSIDYDSTAKETKRFFAAVQNKLHYAVHGQTAAEVIYNRADAEKEHMGLTTWEGSPNSKIHKYDVTVAKNYLTEEELAILSRMVTAYPDLAESMAMRNIPMTMADSERRALCMPSSIRSASSMITWSAMWLITKCSQRVSNICFRRELFPAGNIKRNNDTNLSSSATDKESSRVTAHEIRNTYKLRTE</sequence>
<reference evidence="2 3" key="1">
    <citation type="submission" date="2016-10" db="EMBL/GenBank/DDBJ databases">
        <authorList>
            <person name="de Groot N.N."/>
        </authorList>
    </citation>
    <scope>NUCLEOTIDE SEQUENCE [LARGE SCALE GENOMIC DNA]</scope>
    <source>
        <strain evidence="2 3">KH1P1</strain>
    </source>
</reference>
<dbReference type="Pfam" id="PF13310">
    <property type="entry name" value="Virulence_RhuM"/>
    <property type="match status" value="1"/>
</dbReference>
<dbReference type="PANTHER" id="PTHR35810">
    <property type="entry name" value="CYTOPLASMIC PROTEIN-RELATED"/>
    <property type="match status" value="1"/>
</dbReference>
<dbReference type="PANTHER" id="PTHR35810:SF1">
    <property type="entry name" value="CYTOPLASMIC PROTEIN"/>
    <property type="match status" value="1"/>
</dbReference>
<dbReference type="EMBL" id="FOIL01000003">
    <property type="protein sequence ID" value="SES99348.1"/>
    <property type="molecule type" value="Genomic_DNA"/>
</dbReference>
<dbReference type="InterPro" id="IPR011204">
    <property type="entry name" value="Virulence_RhuM-like"/>
</dbReference>
<proteinExistence type="predicted"/>
<organism evidence="2 3">
    <name type="scientific">[Clostridium] aminophilum</name>
    <dbReference type="NCBI Taxonomy" id="1526"/>
    <lineage>
        <taxon>Bacteria</taxon>
        <taxon>Bacillati</taxon>
        <taxon>Bacillota</taxon>
        <taxon>Clostridia</taxon>
        <taxon>Lachnospirales</taxon>
        <taxon>Lachnospiraceae</taxon>
    </lineage>
</organism>
<gene>
    <name evidence="2" type="ORF">SAMN04487771_100320</name>
</gene>
<evidence type="ECO:0000313" key="3">
    <source>
        <dbReference type="Proteomes" id="UP000199820"/>
    </source>
</evidence>
<name>A0A1I0AYN9_9FIRM</name>
<dbReference type="Proteomes" id="UP000199820">
    <property type="component" value="Unassembled WGS sequence"/>
</dbReference>
<feature type="region of interest" description="Disordered" evidence="1">
    <location>
        <begin position="349"/>
        <end position="369"/>
    </location>
</feature>
<keyword evidence="3" id="KW-1185">Reference proteome</keyword>
<dbReference type="RefSeq" id="WP_242870268.1">
    <property type="nucleotide sequence ID" value="NZ_FOIL01000003.1"/>
</dbReference>
<accession>A0A1I0AYN9</accession>
<evidence type="ECO:0000313" key="2">
    <source>
        <dbReference type="EMBL" id="SES99348.1"/>
    </source>
</evidence>
<protein>
    <submittedName>
        <fullName evidence="2">Uncharacterized conserved protein</fullName>
    </submittedName>
</protein>